<protein>
    <submittedName>
        <fullName evidence="2">Kinase</fullName>
    </submittedName>
</protein>
<feature type="domain" description="Protein kinase" evidence="1">
    <location>
        <begin position="76"/>
        <end position="326"/>
    </location>
</feature>
<dbReference type="KEGG" id="vg:37616231"/>
<keyword evidence="2" id="KW-0808">Transferase</keyword>
<dbReference type="SMART" id="SM00220">
    <property type="entry name" value="S_TKc"/>
    <property type="match status" value="1"/>
</dbReference>
<dbReference type="SUPFAM" id="SSF56112">
    <property type="entry name" value="Protein kinase-like (PK-like)"/>
    <property type="match status" value="1"/>
</dbReference>
<organism evidence="2 3">
    <name type="scientific">Suid gammaherpesvirus 4</name>
    <dbReference type="NCBI Taxonomy" id="1960250"/>
    <lineage>
        <taxon>Viruses</taxon>
        <taxon>Duplodnaviria</taxon>
        <taxon>Heunggongvirae</taxon>
        <taxon>Peploviricota</taxon>
        <taxon>Herviviricetes</taxon>
        <taxon>Herpesvirales</taxon>
        <taxon>Orthoherpesviridae</taxon>
        <taxon>Gammaherpesvirinae</taxon>
        <taxon>Macavirus</taxon>
        <taxon>Macavirus suidgamma4</taxon>
    </lineage>
</organism>
<sequence>MEGHVMNFLDYNLTLTTSLSTGDSNDYQNALKVEDSALDLLATKLNHLEVTNISIENQHMSLMLPNCMDLCDHPRVESDEKIAEGTYANIYQSSPGICAKVFKTEQAFLHETIISDLIAISKEHHMNDVKHLCLQTYLGACHPCKTIWYPRYMCSLDNFFDLSCKHIPDISREFSALKDAVEFLNGKCGIFHSDISSDNILVEPNGSADSIKSLILADVGIGTIHTGNHFKSITVKARDEKILYNMYNLKTPFLVCKDDVKPLCILRRCYLLRKHAHGIEFLEMGEEMVGKNMALIIDISSLCQVFISVLARIIEVTQDFTYDSWLLDVQDNLESTYYLTLLAPKLFMYEMLSHEWGMYIDVGVNSVGVMACGQLEASHALLLNQAYEDFKQQFQPVISQPFLQALNNQDLKLTFLNLSALDYFEPKGAVHNGHFRQQNISGRGKQSRNWRAA</sequence>
<dbReference type="Gene3D" id="1.10.510.10">
    <property type="entry name" value="Transferase(Phosphotransferase) domain 1"/>
    <property type="match status" value="1"/>
</dbReference>
<evidence type="ECO:0000259" key="1">
    <source>
        <dbReference type="SMART" id="SM00220"/>
    </source>
</evidence>
<dbReference type="EMBL" id="AY170317">
    <property type="protein sequence ID" value="AAO12377.1"/>
    <property type="molecule type" value="Genomic_DNA"/>
</dbReference>
<dbReference type="RefSeq" id="YP_009505409.1">
    <property type="nucleotide sequence ID" value="NC_038265.1"/>
</dbReference>
<reference evidence="2 3" key="1">
    <citation type="journal article" date="2003" name="Virology">
        <title>A novel porcine gammaherpesvirus.</title>
        <authorList>
            <person name="Chmielewicz B."/>
            <person name="Goltz M."/>
            <person name="Franz T."/>
            <person name="Bauer C."/>
            <person name="Brema S."/>
            <person name="Ellerbrok H."/>
            <person name="Beckmann S."/>
            <person name="Rziha H.J."/>
            <person name="Lahrmann K.H."/>
            <person name="Romero C."/>
            <person name="Ehlers B."/>
        </authorList>
    </citation>
    <scope>NUCLEOTIDE SEQUENCE [LARGE SCALE GENOMIC DNA]</scope>
    <source>
        <strain evidence="2">568</strain>
    </source>
</reference>
<keyword evidence="3" id="KW-1185">Reference proteome</keyword>
<proteinExistence type="predicted"/>
<dbReference type="InterPro" id="IPR011009">
    <property type="entry name" value="Kinase-like_dom_sf"/>
</dbReference>
<accession>Q8B3V7</accession>
<keyword evidence="2" id="KW-0418">Kinase</keyword>
<dbReference type="PROSITE" id="PS00109">
    <property type="entry name" value="PROTEIN_KINASE_TYR"/>
    <property type="match status" value="1"/>
</dbReference>
<evidence type="ECO:0000313" key="3">
    <source>
        <dbReference type="Proteomes" id="UP000242182"/>
    </source>
</evidence>
<dbReference type="GO" id="GO:0005524">
    <property type="term" value="F:ATP binding"/>
    <property type="evidence" value="ECO:0007669"/>
    <property type="project" value="InterPro"/>
</dbReference>
<dbReference type="GO" id="GO:0004672">
    <property type="term" value="F:protein kinase activity"/>
    <property type="evidence" value="ECO:0007669"/>
    <property type="project" value="InterPro"/>
</dbReference>
<evidence type="ECO:0000313" key="2">
    <source>
        <dbReference type="EMBL" id="AAO12377.1"/>
    </source>
</evidence>
<dbReference type="InterPro" id="IPR000719">
    <property type="entry name" value="Prot_kinase_dom"/>
</dbReference>
<dbReference type="InterPro" id="IPR008266">
    <property type="entry name" value="Tyr_kinase_AS"/>
</dbReference>
<dbReference type="Proteomes" id="UP000242182">
    <property type="component" value="Segment"/>
</dbReference>
<name>Q8B3V7_9GAMA</name>
<dbReference type="OrthoDB" id="7740at10239"/>
<dbReference type="GeneID" id="37616231"/>